<feature type="compositionally biased region" description="Polar residues" evidence="1">
    <location>
        <begin position="74"/>
        <end position="86"/>
    </location>
</feature>
<geneLocation type="plasmid" evidence="4">
    <name>pMSR2C</name>
</geneLocation>
<sequence length="98" mass="10761">MKKLIITALMLAAAGAAHARGYSYHIPSTGSYHSSASGHYGTGSSAWHDHVSSYTRSNGNHVSSYMRTHKDNTQYDNFSAKGNYNPYTGKRGTKTPRY</sequence>
<dbReference type="Proteomes" id="UP001171299">
    <property type="component" value="Unassembled WGS sequence"/>
</dbReference>
<dbReference type="KEGG" id="ppho:CTZ24_24130"/>
<reference evidence="5" key="1">
    <citation type="submission" date="2017-11" db="EMBL/GenBank/DDBJ databases">
        <title>Genome sequence of Pantoea sp. MSR2.</title>
        <authorList>
            <person name="Nascimento F.X."/>
        </authorList>
    </citation>
    <scope>NUCLEOTIDE SEQUENCE [LARGE SCALE GENOMIC DNA]</scope>
    <source>
        <strain evidence="5">MSR2</strain>
        <plasmid evidence="5">pmsr2c</plasmid>
    </source>
</reference>
<dbReference type="RefSeq" id="WP_208726972.1">
    <property type="nucleotide sequence ID" value="NZ_CP024639.1"/>
</dbReference>
<geneLocation type="plasmid" evidence="5">
    <name>pmsr2c</name>
</geneLocation>
<accession>A0AAP9HA98</accession>
<organism evidence="4 5">
    <name type="scientific">Pantoea phytobeneficialis</name>
    <dbReference type="NCBI Taxonomy" id="2052056"/>
    <lineage>
        <taxon>Bacteria</taxon>
        <taxon>Pseudomonadati</taxon>
        <taxon>Pseudomonadota</taxon>
        <taxon>Gammaproteobacteria</taxon>
        <taxon>Enterobacterales</taxon>
        <taxon>Erwiniaceae</taxon>
        <taxon>Pantoea</taxon>
    </lineage>
</organism>
<feature type="chain" id="PRO_5042870257" description="DUF2502 domain-containing protein" evidence="2">
    <location>
        <begin position="20"/>
        <end position="98"/>
    </location>
</feature>
<evidence type="ECO:0000313" key="5">
    <source>
        <dbReference type="Proteomes" id="UP000424872"/>
    </source>
</evidence>
<name>A0AAP9HA98_9GAMM</name>
<keyword evidence="2" id="KW-0732">Signal</keyword>
<evidence type="ECO:0008006" key="7">
    <source>
        <dbReference type="Google" id="ProtNLM"/>
    </source>
</evidence>
<feature type="region of interest" description="Disordered" evidence="1">
    <location>
        <begin position="74"/>
        <end position="98"/>
    </location>
</feature>
<evidence type="ECO:0000256" key="1">
    <source>
        <dbReference type="SAM" id="MobiDB-lite"/>
    </source>
</evidence>
<reference evidence="3" key="3">
    <citation type="submission" date="2023-07" db="EMBL/GenBank/DDBJ databases">
        <title>The extreme plant-growth-promoting properties of Pantoea phytobeneficialis PF55 revealed by functional and genomic analysis.</title>
        <authorList>
            <person name="Nascimento F.X."/>
            <person name="Marcio R.J."/>
        </authorList>
    </citation>
    <scope>NUCLEOTIDE SEQUENCE</scope>
    <source>
        <strain evidence="3">PF55</strain>
    </source>
</reference>
<dbReference type="EMBL" id="CP024639">
    <property type="protein sequence ID" value="QGR09563.1"/>
    <property type="molecule type" value="Genomic_DNA"/>
</dbReference>
<evidence type="ECO:0000313" key="4">
    <source>
        <dbReference type="EMBL" id="QGR09563.1"/>
    </source>
</evidence>
<keyword evidence="4" id="KW-0614">Plasmid</keyword>
<dbReference type="AlphaFoldDB" id="A0AAP9HA98"/>
<dbReference type="EMBL" id="JAUOOM010000006">
    <property type="protein sequence ID" value="MDO6406461.1"/>
    <property type="molecule type" value="Genomic_DNA"/>
</dbReference>
<proteinExistence type="predicted"/>
<evidence type="ECO:0000313" key="3">
    <source>
        <dbReference type="EMBL" id="MDO6406461.1"/>
    </source>
</evidence>
<evidence type="ECO:0000313" key="6">
    <source>
        <dbReference type="Proteomes" id="UP001171299"/>
    </source>
</evidence>
<keyword evidence="6" id="KW-1185">Reference proteome</keyword>
<dbReference type="Proteomes" id="UP000424872">
    <property type="component" value="Plasmid pMSR2C"/>
</dbReference>
<protein>
    <recommendedName>
        <fullName evidence="7">DUF2502 domain-containing protein</fullName>
    </recommendedName>
</protein>
<gene>
    <name evidence="4" type="ORF">CTZ24_24130</name>
    <name evidence="3" type="ORF">Q3404_07730</name>
</gene>
<reference evidence="4" key="2">
    <citation type="journal article" date="2020" name="Environ. Microbiol.">
        <title>The extreme plant-growth-promoting properties of Pantoea phytobeneficialis MSR2 revealed by functional and genomic analysis.</title>
        <authorList>
            <person name="Nascimento F.X."/>
            <person name="Hernandez A.G."/>
            <person name="Glick B.R."/>
            <person name="Rossi M.J."/>
        </authorList>
    </citation>
    <scope>NUCLEOTIDE SEQUENCE</scope>
    <source>
        <strain evidence="4">MSR2</strain>
    </source>
</reference>
<feature type="signal peptide" evidence="2">
    <location>
        <begin position="1"/>
        <end position="19"/>
    </location>
</feature>
<evidence type="ECO:0000256" key="2">
    <source>
        <dbReference type="SAM" id="SignalP"/>
    </source>
</evidence>